<keyword evidence="3" id="KW-1185">Reference proteome</keyword>
<organism evidence="2 3">
    <name type="scientific">Schistosoma mattheei</name>
    <dbReference type="NCBI Taxonomy" id="31246"/>
    <lineage>
        <taxon>Eukaryota</taxon>
        <taxon>Metazoa</taxon>
        <taxon>Spiralia</taxon>
        <taxon>Lophotrochozoa</taxon>
        <taxon>Platyhelminthes</taxon>
        <taxon>Trematoda</taxon>
        <taxon>Digenea</taxon>
        <taxon>Strigeidida</taxon>
        <taxon>Schistosomatoidea</taxon>
        <taxon>Schistosomatidae</taxon>
        <taxon>Schistosoma</taxon>
    </lineage>
</organism>
<dbReference type="AlphaFoldDB" id="A0A183PWI5"/>
<gene>
    <name evidence="2" type="ORF">SMTD_LOCUS18721</name>
</gene>
<evidence type="ECO:0000313" key="2">
    <source>
        <dbReference type="EMBL" id="VDP77879.1"/>
    </source>
</evidence>
<proteinExistence type="predicted"/>
<evidence type="ECO:0000256" key="1">
    <source>
        <dbReference type="SAM" id="MobiDB-lite"/>
    </source>
</evidence>
<reference evidence="2 3" key="1">
    <citation type="submission" date="2018-11" db="EMBL/GenBank/DDBJ databases">
        <authorList>
            <consortium name="Pathogen Informatics"/>
        </authorList>
    </citation>
    <scope>NUCLEOTIDE SEQUENCE [LARGE SCALE GENOMIC DNA]</scope>
    <source>
        <strain>Denwood</strain>
        <strain evidence="3">Zambia</strain>
    </source>
</reference>
<protein>
    <submittedName>
        <fullName evidence="2">Uncharacterized protein</fullName>
    </submittedName>
</protein>
<feature type="compositionally biased region" description="Basic and acidic residues" evidence="1">
    <location>
        <begin position="16"/>
        <end position="34"/>
    </location>
</feature>
<feature type="region of interest" description="Disordered" evidence="1">
    <location>
        <begin position="1"/>
        <end position="34"/>
    </location>
</feature>
<dbReference type="Proteomes" id="UP000269396">
    <property type="component" value="Unassembled WGS sequence"/>
</dbReference>
<accession>A0A183PWI5</accession>
<sequence>MKQVYHTTKKLAGKHSKAEKPVKDKEGKSVSEIEEQRNRCVEHFRELLNMPAPLNPPKIETAHPDLSIDVASPTIEEIKLVIRQAISRKAPEPDNIILK</sequence>
<evidence type="ECO:0000313" key="3">
    <source>
        <dbReference type="Proteomes" id="UP000269396"/>
    </source>
</evidence>
<name>A0A183PWI5_9TREM</name>
<dbReference type="EMBL" id="UZAL01041002">
    <property type="protein sequence ID" value="VDP77879.1"/>
    <property type="molecule type" value="Genomic_DNA"/>
</dbReference>